<accession>A0ABY7FTU5</accession>
<keyword evidence="2" id="KW-1185">Reference proteome</keyword>
<feature type="non-terminal residue" evidence="1">
    <location>
        <position position="1"/>
    </location>
</feature>
<proteinExistence type="predicted"/>
<dbReference type="EMBL" id="CP111024">
    <property type="protein sequence ID" value="WAR24286.1"/>
    <property type="molecule type" value="Genomic_DNA"/>
</dbReference>
<evidence type="ECO:0000313" key="1">
    <source>
        <dbReference type="EMBL" id="WAR24286.1"/>
    </source>
</evidence>
<evidence type="ECO:0000313" key="2">
    <source>
        <dbReference type="Proteomes" id="UP001164746"/>
    </source>
</evidence>
<sequence length="118" mass="13430">MKSSGIKGEKARKRLLFGNVLLHDMKTDKSDRGRNTSLYSAIAGDVIKKYKCIFKLAAELDVNINKLPEVIMNGVNFAKIRRRSYKRVSPSSLKGKTTVEFSRVKEIRRNAKKERSKA</sequence>
<name>A0ABY7FTU5_MYAAR</name>
<organism evidence="1 2">
    <name type="scientific">Mya arenaria</name>
    <name type="common">Soft-shell clam</name>
    <dbReference type="NCBI Taxonomy" id="6604"/>
    <lineage>
        <taxon>Eukaryota</taxon>
        <taxon>Metazoa</taxon>
        <taxon>Spiralia</taxon>
        <taxon>Lophotrochozoa</taxon>
        <taxon>Mollusca</taxon>
        <taxon>Bivalvia</taxon>
        <taxon>Autobranchia</taxon>
        <taxon>Heteroconchia</taxon>
        <taxon>Euheterodonta</taxon>
        <taxon>Imparidentia</taxon>
        <taxon>Neoheterodontei</taxon>
        <taxon>Myida</taxon>
        <taxon>Myoidea</taxon>
        <taxon>Myidae</taxon>
        <taxon>Mya</taxon>
    </lineage>
</organism>
<reference evidence="1" key="1">
    <citation type="submission" date="2022-11" db="EMBL/GenBank/DDBJ databases">
        <title>Centuries of genome instability and evolution in soft-shell clam transmissible cancer (bioRxiv).</title>
        <authorList>
            <person name="Hart S.F.M."/>
            <person name="Yonemitsu M.A."/>
            <person name="Giersch R.M."/>
            <person name="Beal B.F."/>
            <person name="Arriagada G."/>
            <person name="Davis B.W."/>
            <person name="Ostrander E.A."/>
            <person name="Goff S.P."/>
            <person name="Metzger M.J."/>
        </authorList>
    </citation>
    <scope>NUCLEOTIDE SEQUENCE</scope>
    <source>
        <strain evidence="1">MELC-2E11</strain>
        <tissue evidence="1">Siphon/mantle</tissue>
    </source>
</reference>
<dbReference type="Proteomes" id="UP001164746">
    <property type="component" value="Chromosome 13"/>
</dbReference>
<gene>
    <name evidence="1" type="ORF">MAR_037955</name>
</gene>
<evidence type="ECO:0008006" key="3">
    <source>
        <dbReference type="Google" id="ProtNLM"/>
    </source>
</evidence>
<protein>
    <recommendedName>
        <fullName evidence="3">Ribosomal protein L22</fullName>
    </recommendedName>
</protein>